<dbReference type="Pfam" id="PF05693">
    <property type="entry name" value="Glycogen_syn"/>
    <property type="match status" value="1"/>
</dbReference>
<dbReference type="STRING" id="103827.A0A0N5CTY6"/>
<evidence type="ECO:0000256" key="2">
    <source>
        <dbReference type="ARBA" id="ARBA00010686"/>
    </source>
</evidence>
<keyword evidence="3 7" id="KW-0328">Glycosyltransferase</keyword>
<comment type="similarity">
    <text evidence="2 7">Belongs to the glycosyltransferase 3 family.</text>
</comment>
<dbReference type="EMBL" id="UYYF01002273">
    <property type="protein sequence ID" value="VDN00374.1"/>
    <property type="molecule type" value="Genomic_DNA"/>
</dbReference>
<keyword evidence="4 7" id="KW-0808">Transferase</keyword>
<reference evidence="8 9" key="2">
    <citation type="submission" date="2018-11" db="EMBL/GenBank/DDBJ databases">
        <authorList>
            <consortium name="Pathogen Informatics"/>
        </authorList>
    </citation>
    <scope>NUCLEOTIDE SEQUENCE [LARGE SCALE GENOMIC DNA]</scope>
</reference>
<dbReference type="AlphaFoldDB" id="A0A0N5CTY6"/>
<comment type="catalytic activity">
    <reaction evidence="6">
        <text>[(1-&gt;4)-alpha-D-glucosyl](n) + UDP-alpha-D-glucose = [(1-&gt;4)-alpha-D-glucosyl](n+1) + UDP + H(+)</text>
        <dbReference type="Rhea" id="RHEA:18549"/>
        <dbReference type="Rhea" id="RHEA-COMP:9584"/>
        <dbReference type="Rhea" id="RHEA-COMP:9587"/>
        <dbReference type="ChEBI" id="CHEBI:15378"/>
        <dbReference type="ChEBI" id="CHEBI:15444"/>
        <dbReference type="ChEBI" id="CHEBI:58223"/>
        <dbReference type="ChEBI" id="CHEBI:58885"/>
        <dbReference type="EC" id="2.4.1.11"/>
    </reaction>
    <physiologicalReaction direction="left-to-right" evidence="6">
        <dbReference type="Rhea" id="RHEA:18550"/>
    </physiologicalReaction>
</comment>
<dbReference type="PANTHER" id="PTHR10176">
    <property type="entry name" value="GLYCOGEN SYNTHASE"/>
    <property type="match status" value="1"/>
</dbReference>
<dbReference type="GO" id="GO:0005978">
    <property type="term" value="P:glycogen biosynthetic process"/>
    <property type="evidence" value="ECO:0007669"/>
    <property type="project" value="UniProtKB-UniPathway"/>
</dbReference>
<dbReference type="Proteomes" id="UP000276776">
    <property type="component" value="Unassembled WGS sequence"/>
</dbReference>
<dbReference type="UniPathway" id="UPA00164"/>
<evidence type="ECO:0000256" key="5">
    <source>
        <dbReference type="ARBA" id="ARBA00023056"/>
    </source>
</evidence>
<dbReference type="OrthoDB" id="6335297at2759"/>
<sequence length="93" mass="10451">MPSNTGPEEEQYMFNDESYKSDVCKKLVEFYLGGIGLINAKLWKLDVALIYTTHATLLGRHLAAGGIDLYNNIDRFNLDEEAGKRNVGLQTKI</sequence>
<proteinExistence type="inferred from homology"/>
<evidence type="ECO:0000313" key="9">
    <source>
        <dbReference type="Proteomes" id="UP000276776"/>
    </source>
</evidence>
<protein>
    <recommendedName>
        <fullName evidence="7">Glycogen [starch] synthase</fullName>
        <ecNumber evidence="7">2.4.1.11</ecNumber>
    </recommendedName>
</protein>
<comment type="pathway">
    <text evidence="1 7">Glycan biosynthesis; glycogen biosynthesis.</text>
</comment>
<dbReference type="Gene3D" id="3.40.50.2000">
    <property type="entry name" value="Glycogen Phosphorylase B"/>
    <property type="match status" value="1"/>
</dbReference>
<evidence type="ECO:0000256" key="3">
    <source>
        <dbReference type="ARBA" id="ARBA00022676"/>
    </source>
</evidence>
<evidence type="ECO:0000313" key="10">
    <source>
        <dbReference type="WBParaSite" id="TCLT_0000369801-mRNA-1"/>
    </source>
</evidence>
<dbReference type="InterPro" id="IPR008631">
    <property type="entry name" value="Glycogen_synth"/>
</dbReference>
<keyword evidence="5 7" id="KW-0320">Glycogen biosynthesis</keyword>
<dbReference type="WBParaSite" id="TCLT_0000369801-mRNA-1">
    <property type="protein sequence ID" value="TCLT_0000369801-mRNA-1"/>
    <property type="gene ID" value="TCLT_0000369801"/>
</dbReference>
<reference evidence="10" key="1">
    <citation type="submission" date="2017-02" db="UniProtKB">
        <authorList>
            <consortium name="WormBaseParasite"/>
        </authorList>
    </citation>
    <scope>IDENTIFICATION</scope>
</reference>
<comment type="function">
    <text evidence="7">Transfers the glycosyl residue from UDP-Glc to the non-reducing end of alpha-1,4-glucan.</text>
</comment>
<keyword evidence="9" id="KW-1185">Reference proteome</keyword>
<evidence type="ECO:0000256" key="4">
    <source>
        <dbReference type="ARBA" id="ARBA00022679"/>
    </source>
</evidence>
<accession>A0A0N5CTY6</accession>
<evidence type="ECO:0000256" key="7">
    <source>
        <dbReference type="RuleBase" id="RU363104"/>
    </source>
</evidence>
<gene>
    <name evidence="8" type="ORF">TCLT_LOCUS3687</name>
</gene>
<name>A0A0N5CTY6_THECL</name>
<dbReference type="GO" id="GO:0005737">
    <property type="term" value="C:cytoplasm"/>
    <property type="evidence" value="ECO:0007669"/>
    <property type="project" value="TreeGrafter"/>
</dbReference>
<dbReference type="GO" id="GO:0004373">
    <property type="term" value="F:alpha-1,4-glucan glucosyltransferase (UDP-glucose donor) activity"/>
    <property type="evidence" value="ECO:0007669"/>
    <property type="project" value="UniProtKB-EC"/>
</dbReference>
<evidence type="ECO:0000256" key="6">
    <source>
        <dbReference type="ARBA" id="ARBA00047345"/>
    </source>
</evidence>
<organism evidence="10">
    <name type="scientific">Thelazia callipaeda</name>
    <name type="common">Oriental eyeworm</name>
    <name type="synonym">Parasitic nematode</name>
    <dbReference type="NCBI Taxonomy" id="103827"/>
    <lineage>
        <taxon>Eukaryota</taxon>
        <taxon>Metazoa</taxon>
        <taxon>Ecdysozoa</taxon>
        <taxon>Nematoda</taxon>
        <taxon>Chromadorea</taxon>
        <taxon>Rhabditida</taxon>
        <taxon>Spirurina</taxon>
        <taxon>Spiruromorpha</taxon>
        <taxon>Thelazioidea</taxon>
        <taxon>Thelaziidae</taxon>
        <taxon>Thelazia</taxon>
    </lineage>
</organism>
<dbReference type="EC" id="2.4.1.11" evidence="7"/>
<dbReference type="PANTHER" id="PTHR10176:SF3">
    <property type="entry name" value="GLYCOGEN [STARCH] SYNTHASE"/>
    <property type="match status" value="1"/>
</dbReference>
<evidence type="ECO:0000313" key="8">
    <source>
        <dbReference type="EMBL" id="VDN00374.1"/>
    </source>
</evidence>
<evidence type="ECO:0000256" key="1">
    <source>
        <dbReference type="ARBA" id="ARBA00004964"/>
    </source>
</evidence>